<evidence type="ECO:0000313" key="4">
    <source>
        <dbReference type="EMBL" id="SMO62853.1"/>
    </source>
</evidence>
<name>A0A521CTV7_9RHOB</name>
<evidence type="ECO:0000259" key="2">
    <source>
        <dbReference type="Pfam" id="PF13750"/>
    </source>
</evidence>
<dbReference type="InterPro" id="IPR013783">
    <property type="entry name" value="Ig-like_fold"/>
</dbReference>
<dbReference type="EMBL" id="FXTE01000003">
    <property type="protein sequence ID" value="SMO62853.1"/>
    <property type="molecule type" value="Genomic_DNA"/>
</dbReference>
<dbReference type="Gene3D" id="2.60.40.10">
    <property type="entry name" value="Immunoglobulins"/>
    <property type="match status" value="8"/>
</dbReference>
<feature type="region of interest" description="Disordered" evidence="1">
    <location>
        <begin position="56"/>
        <end position="76"/>
    </location>
</feature>
<dbReference type="Proteomes" id="UP000319555">
    <property type="component" value="Unassembled WGS sequence"/>
</dbReference>
<proteinExistence type="predicted"/>
<evidence type="ECO:0000259" key="3">
    <source>
        <dbReference type="Pfam" id="PF19077"/>
    </source>
</evidence>
<accession>A0A521CTV7</accession>
<dbReference type="InterPro" id="IPR022038">
    <property type="entry name" value="Ig-like_bact"/>
</dbReference>
<dbReference type="NCBIfam" id="NF033510">
    <property type="entry name" value="Ca_tandemer"/>
    <property type="match status" value="8"/>
</dbReference>
<evidence type="ECO:0000313" key="5">
    <source>
        <dbReference type="Proteomes" id="UP000319555"/>
    </source>
</evidence>
<evidence type="ECO:0000256" key="1">
    <source>
        <dbReference type="SAM" id="MobiDB-lite"/>
    </source>
</evidence>
<dbReference type="Pfam" id="PF13750">
    <property type="entry name" value="Big_3_3"/>
    <property type="match status" value="1"/>
</dbReference>
<feature type="domain" description="Bacterial Ig-like" evidence="3">
    <location>
        <begin position="849"/>
        <end position="927"/>
    </location>
</feature>
<sequence length="1331" mass="132130">MPGPIPKRDCGENEEFGFSLTQFFLVRPHEHPMGNTHEQNVAAHDFSAETACEGKMTKTPDMTRNPASTRPDAGQRQQIRKWIDNKMRRWVGRGIAGSLSSALLALPALAQATTEELDTFQFADAIPGVNSAKLLANGDVLLKLEDGRTILVSAENVHILDGGSIMIAEDAAAEVAQFALAAEAGGAAAAAGGVSGAGAVLGGLGLAGAAAAGGGGGGGGGDDEAPAPAPNFQSLNLAGLQANALNSASANLMAPTGTTTVEVTIGSLTKTATPNPDGSWSISLTAVEAASLPQGVTTVTVRNLDGTGEEVSVETVRFDVDTLPPTVSITGFSDGAILNAAEQATDLTISGTSDAERGQTVTVSVNGQTYTGTVNGGGHWSVTVPATDLAALPDGVTVSVTADVDDRAGNPAIQTSASFDTDFSAPTITLDPVSGGSIGLGDIGSDLIVTGSTSAADGQTVTVTFDGQTYTGTASGGTWSVTIPSGDLGSLSTGNPASVNVVVDDVAGNPSVPATASVPVDLTGPSVNIAPLSVGAVLNAAETGSDLTISGTTGNVQDGQVVTVTLDGQTYTGTVSGGSWSVTVPASDLASLADGGDFTITADVLDTDGLSAPQASVPLSKDATAPTVSIDNFSDGAVMNAAEQGTDLTISGTTNAEDGQTVTVSMNGQDYTATASGGTWSATVPAIDLAALSDAATVNVTADVSDAAGNPALQASGSFTTDFTAPAVSITGLSDGAVMNAAEQGTDLTVSGTSDAADGTVVTVEIVRQDGTVDVTGTATVTGGSWTYTASAADLAGLQDSETYDVEASASDAAGNTTATSTSFDTDFTAPSVTIDPLSVGSELDVSEKDSDLTITGTTDAADGEMVTVTLNGQSYTGTASSGTWSATVPSGDLGALADSTTFQVSATVTDSAGNISTAAATPLTTDFRPVLTINDTGTNGAVSLNDAQNSGVVVSGTSIGLAAGEAVDVTLNSMSVGTATVGADGTWTLLVSVATFASVEAGDDLDFGAEVSVAGGPDPLPVTDENTAHEPAAYVITEAGQSGSTVTFEIYADPDTDLSSGLAITAELGFDPSVVTFDTGSDVENGAFDLFLTNPVSGSAVSFAGAATTYSDLSQPIVTFTMTVLDASEPIVLTLTTPDGGPSVLQIGTSGDDTLIATNIDNVIRGQDGDDTVDVSGAGRDIVVFEPDPTANGVDTITGFTTGPATDTADAIMFSGLDVDSLRGDGTGVETLSVGDALGADTGVVGLTTELSDLTAQTIETAVESLTGAEAGDEIYVLATDGTDSVLVKVDYSASDAATVETVAHFTGLDDLSGLTADNILHTDPTGASA</sequence>
<gene>
    <name evidence="4" type="ORF">SAMN06265380_103238</name>
</gene>
<organism evidence="4 5">
    <name type="scientific">Ruegeria faecimaris</name>
    <dbReference type="NCBI Taxonomy" id="686389"/>
    <lineage>
        <taxon>Bacteria</taxon>
        <taxon>Pseudomonadati</taxon>
        <taxon>Pseudomonadota</taxon>
        <taxon>Alphaproteobacteria</taxon>
        <taxon>Rhodobacterales</taxon>
        <taxon>Roseobacteraceae</taxon>
        <taxon>Ruegeria</taxon>
    </lineage>
</organism>
<reference evidence="4 5" key="1">
    <citation type="submission" date="2017-05" db="EMBL/GenBank/DDBJ databases">
        <authorList>
            <person name="Varghese N."/>
            <person name="Submissions S."/>
        </authorList>
    </citation>
    <scope>NUCLEOTIDE SEQUENCE [LARGE SCALE GENOMIC DNA]</scope>
    <source>
        <strain evidence="4 5">DSM 28009</strain>
    </source>
</reference>
<keyword evidence="5" id="KW-1185">Reference proteome</keyword>
<dbReference type="InterPro" id="IPR044016">
    <property type="entry name" value="Big_13"/>
</dbReference>
<protein>
    <submittedName>
        <fullName evidence="4">Ig-like domain (Group 3)</fullName>
    </submittedName>
</protein>
<feature type="domain" description="Ig-like" evidence="2">
    <location>
        <begin position="697"/>
        <end position="825"/>
    </location>
</feature>
<dbReference type="Pfam" id="PF19077">
    <property type="entry name" value="Big_13"/>
    <property type="match status" value="1"/>
</dbReference>